<keyword evidence="2" id="KW-1133">Transmembrane helix</keyword>
<feature type="transmembrane region" description="Helical" evidence="2">
    <location>
        <begin position="837"/>
        <end position="859"/>
    </location>
</feature>
<name>A0A3M2HRW3_9GAMM</name>
<feature type="transmembrane region" description="Helical" evidence="2">
    <location>
        <begin position="802"/>
        <end position="825"/>
    </location>
</feature>
<feature type="region of interest" description="Disordered" evidence="1">
    <location>
        <begin position="88"/>
        <end position="134"/>
    </location>
</feature>
<keyword evidence="2" id="KW-0472">Membrane</keyword>
<reference evidence="3 4" key="1">
    <citation type="submission" date="2018-10" db="EMBL/GenBank/DDBJ databases">
        <title>Proposal of Lysobacter pythonis sp. nov. isolated from royal pythons (Python regius).</title>
        <authorList>
            <person name="Hans-Juergen B."/>
            <person name="Huptas C."/>
            <person name="Sandra B."/>
            <person name="Igor L."/>
            <person name="Joachim S."/>
            <person name="Siegfried S."/>
            <person name="Mareike W."/>
            <person name="Peter K."/>
        </authorList>
    </citation>
    <scope>NUCLEOTIDE SEQUENCE [LARGE SCALE GENOMIC DNA]</scope>
    <source>
        <strain evidence="3 4">4284/11</strain>
    </source>
</reference>
<evidence type="ECO:0000313" key="4">
    <source>
        <dbReference type="Proteomes" id="UP000275012"/>
    </source>
</evidence>
<protein>
    <submittedName>
        <fullName evidence="3">DUF2339 domain-containing protein</fullName>
    </submittedName>
</protein>
<dbReference type="AlphaFoldDB" id="A0A3M2HRW3"/>
<feature type="transmembrane region" description="Helical" evidence="2">
    <location>
        <begin position="740"/>
        <end position="758"/>
    </location>
</feature>
<dbReference type="RefSeq" id="WP_122101757.1">
    <property type="nucleotide sequence ID" value="NZ_RFLY01000011.1"/>
</dbReference>
<sequence length="928" mass="98336">MEGLILLAVLAVPILLVIALVSISGLKRRVEELEARVAALRREPASDMPDAPPSPSPPSPPPLYPMPGMRAPVSSAAALPPVEPPVGIAPAGMDAPAMPREDGKPATPSPPPVEAAVSAGHRGASPVVDAPPAPPPPNFVETAIERVRHWFTTGNVPVKVGMLVLLAGVAALLKYASVQGWLRLPIEYRLLGVSLAALAGLVFGWKQRAGKPAFALAVQGGSIGVLLLTLFAAAKMYALIPLGMAFGLSVVLIVGAGVLAVLQDSRTLAVLAVLAGFMAPIWLSDGGGSHVALFSYYALLNLAIFGVAWVKPWRVLMLLGFAFTWGIGVFWGVLAYKPHLYASTQPFLALFFVLYLAMPVLHARRCVPGRRDPVGGSLLFGTPLIAFALQAGLTPDQPMLLALIAVGVAAVYAASAWALRGRARYAVITDAHALLAVGLATLAVPLAFSARVTGAVLALEGAALIWFGLRQQRRLPLWSGVALEGLAAMAHLLARGRTLAVDMARQAAHAGNELAGRPVQEMPVEWPVMNGLAMSGLLVAAGGLASAWALWRARRPQSAALFYGWGLLWWLAVAIAEIVRFAPVVDQPDWLLMLIAVTGWWAAETWRRIGGAALALTTASGLAAALPLAVVQTAMHQQPFAGLGALAWAVYALLGSRSLVCLRSREGGVAPWAQFVWWLVWPAVASLLVAHWVARFELAQGWRVAGILVPWLAVLAMALRRPGWLAMPLGERFGRALPSLIHTYLAVVALGFAVGLLLPGSAAPLPWLPLLNPLELAQLSALALAGMWWSRRGPGNRQGRRRGLPVGLAMLVWVSSVTLRAVHVWGALPWGAEMFRYSLAQTSLTVLWSLLGVIGWIVGSRRGQRGLWLAGASLMGVVLVKLVLVDRQHLGNLLGIVSFIAYGLLCTVVGYFAPAPPRDGIEEQEAAP</sequence>
<feature type="transmembrane region" description="Helical" evidence="2">
    <location>
        <begin position="268"/>
        <end position="284"/>
    </location>
</feature>
<accession>A0A3M2HRW3</accession>
<organism evidence="3 4">
    <name type="scientific">Solilutibacter pythonis</name>
    <dbReference type="NCBI Taxonomy" id="2483112"/>
    <lineage>
        <taxon>Bacteria</taxon>
        <taxon>Pseudomonadati</taxon>
        <taxon>Pseudomonadota</taxon>
        <taxon>Gammaproteobacteria</taxon>
        <taxon>Lysobacterales</taxon>
        <taxon>Lysobacteraceae</taxon>
        <taxon>Solilutibacter</taxon>
    </lineage>
</organism>
<feature type="transmembrane region" description="Helical" evidence="2">
    <location>
        <begin position="156"/>
        <end position="176"/>
    </location>
</feature>
<dbReference type="Proteomes" id="UP000275012">
    <property type="component" value="Unassembled WGS sequence"/>
</dbReference>
<feature type="transmembrane region" description="Helical" evidence="2">
    <location>
        <begin position="476"/>
        <end position="494"/>
    </location>
</feature>
<proteinExistence type="predicted"/>
<feature type="transmembrane region" description="Helical" evidence="2">
    <location>
        <begin position="239"/>
        <end position="261"/>
    </location>
</feature>
<feature type="transmembrane region" description="Helical" evidence="2">
    <location>
        <begin position="290"/>
        <end position="310"/>
    </location>
</feature>
<feature type="transmembrane region" description="Helical" evidence="2">
    <location>
        <begin position="613"/>
        <end position="634"/>
    </location>
</feature>
<feature type="transmembrane region" description="Helical" evidence="2">
    <location>
        <begin position="866"/>
        <end position="884"/>
    </location>
</feature>
<keyword evidence="4" id="KW-1185">Reference proteome</keyword>
<dbReference type="OrthoDB" id="207428at2"/>
<feature type="transmembrane region" description="Helical" evidence="2">
    <location>
        <begin position="212"/>
        <end position="233"/>
    </location>
</feature>
<dbReference type="PANTHER" id="PTHR38434:SF1">
    <property type="entry name" value="BLL2549 PROTEIN"/>
    <property type="match status" value="1"/>
</dbReference>
<dbReference type="EMBL" id="RFLY01000011">
    <property type="protein sequence ID" value="RMH91005.1"/>
    <property type="molecule type" value="Genomic_DNA"/>
</dbReference>
<feature type="transmembrane region" description="Helical" evidence="2">
    <location>
        <begin position="640"/>
        <end position="660"/>
    </location>
</feature>
<feature type="compositionally biased region" description="Pro residues" evidence="1">
    <location>
        <begin position="50"/>
        <end position="65"/>
    </location>
</feature>
<evidence type="ECO:0000313" key="3">
    <source>
        <dbReference type="EMBL" id="RMH91005.1"/>
    </source>
</evidence>
<feature type="transmembrane region" description="Helical" evidence="2">
    <location>
        <begin position="188"/>
        <end position="205"/>
    </location>
</feature>
<gene>
    <name evidence="3" type="ORF">EBB59_08640</name>
</gene>
<feature type="transmembrane region" description="Helical" evidence="2">
    <location>
        <begin position="373"/>
        <end position="393"/>
    </location>
</feature>
<dbReference type="InterPro" id="IPR019286">
    <property type="entry name" value="DUF2339_TM"/>
</dbReference>
<feature type="transmembrane region" description="Helical" evidence="2">
    <location>
        <begin position="672"/>
        <end position="694"/>
    </location>
</feature>
<feature type="transmembrane region" description="Helical" evidence="2">
    <location>
        <begin position="700"/>
        <end position="719"/>
    </location>
</feature>
<dbReference type="PANTHER" id="PTHR38434">
    <property type="entry name" value="BLL2549 PROTEIN"/>
    <property type="match status" value="1"/>
</dbReference>
<feature type="transmembrane region" description="Helical" evidence="2">
    <location>
        <begin position="890"/>
        <end position="913"/>
    </location>
</feature>
<evidence type="ECO:0000256" key="2">
    <source>
        <dbReference type="SAM" id="Phobius"/>
    </source>
</evidence>
<evidence type="ECO:0000256" key="1">
    <source>
        <dbReference type="SAM" id="MobiDB-lite"/>
    </source>
</evidence>
<feature type="transmembrane region" description="Helical" evidence="2">
    <location>
        <begin position="399"/>
        <end position="419"/>
    </location>
</feature>
<feature type="transmembrane region" description="Helical" evidence="2">
    <location>
        <begin position="315"/>
        <end position="334"/>
    </location>
</feature>
<feature type="region of interest" description="Disordered" evidence="1">
    <location>
        <begin position="44"/>
        <end position="69"/>
    </location>
</feature>
<dbReference type="Pfam" id="PF10101">
    <property type="entry name" value="DUF2339"/>
    <property type="match status" value="1"/>
</dbReference>
<feature type="transmembrane region" description="Helical" evidence="2">
    <location>
        <begin position="563"/>
        <end position="584"/>
    </location>
</feature>
<feature type="transmembrane region" description="Helical" evidence="2">
    <location>
        <begin position="6"/>
        <end position="26"/>
    </location>
</feature>
<feature type="transmembrane region" description="Helical" evidence="2">
    <location>
        <begin position="532"/>
        <end position="551"/>
    </location>
</feature>
<feature type="transmembrane region" description="Helical" evidence="2">
    <location>
        <begin position="452"/>
        <end position="469"/>
    </location>
</feature>
<feature type="transmembrane region" description="Helical" evidence="2">
    <location>
        <begin position="340"/>
        <end position="361"/>
    </location>
</feature>
<comment type="caution">
    <text evidence="3">The sequence shown here is derived from an EMBL/GenBank/DDBJ whole genome shotgun (WGS) entry which is preliminary data.</text>
</comment>
<feature type="transmembrane region" description="Helical" evidence="2">
    <location>
        <begin position="426"/>
        <end position="446"/>
    </location>
</feature>
<keyword evidence="2" id="KW-0812">Transmembrane</keyword>